<keyword evidence="2 6" id="KW-0853">WD repeat</keyword>
<evidence type="ECO:0000256" key="5">
    <source>
        <dbReference type="ARBA" id="ARBA00023274"/>
    </source>
</evidence>
<evidence type="ECO:0000256" key="2">
    <source>
        <dbReference type="ARBA" id="ARBA00022574"/>
    </source>
</evidence>
<dbReference type="PRINTS" id="PR00320">
    <property type="entry name" value="GPROTEINBRPT"/>
</dbReference>
<dbReference type="PANTHER" id="PTHR19868">
    <property type="entry name" value="RECEPTOR FOR ACTIVATED PROTEIN KINASE C RACK1"/>
    <property type="match status" value="1"/>
</dbReference>
<dbReference type="Gene3D" id="2.130.10.10">
    <property type="entry name" value="YVTN repeat-like/Quinoprotein amine dehydrogenase"/>
    <property type="match status" value="1"/>
</dbReference>
<dbReference type="InterPro" id="IPR036322">
    <property type="entry name" value="WD40_repeat_dom_sf"/>
</dbReference>
<dbReference type="GO" id="GO:0043022">
    <property type="term" value="F:ribosome binding"/>
    <property type="evidence" value="ECO:0007669"/>
    <property type="project" value="InterPro"/>
</dbReference>
<feature type="repeat" description="WD" evidence="6">
    <location>
        <begin position="294"/>
        <end position="321"/>
    </location>
</feature>
<dbReference type="InterPro" id="IPR045223">
    <property type="entry name" value="RACK1-like"/>
</dbReference>
<dbReference type="InterPro" id="IPR019775">
    <property type="entry name" value="WD40_repeat_CS"/>
</dbReference>
<dbReference type="SUPFAM" id="SSF50978">
    <property type="entry name" value="WD40 repeat-like"/>
    <property type="match status" value="1"/>
</dbReference>
<comment type="similarity">
    <text evidence="1">Belongs to the WD repeat G protein beta family. Ribosomal protein RACK1 subfamily.</text>
</comment>
<feature type="repeat" description="WD" evidence="6">
    <location>
        <begin position="195"/>
        <end position="236"/>
    </location>
</feature>
<dbReference type="PROSITE" id="PS50082">
    <property type="entry name" value="WD_REPEATS_2"/>
    <property type="match status" value="5"/>
</dbReference>
<feature type="repeat" description="WD" evidence="6">
    <location>
        <begin position="66"/>
        <end position="107"/>
    </location>
</feature>
<dbReference type="CDD" id="cd00200">
    <property type="entry name" value="WD40"/>
    <property type="match status" value="1"/>
</dbReference>
<dbReference type="FunFam" id="2.130.10.10:FF:000018">
    <property type="entry name" value="Receptor for activated C kinase 1"/>
    <property type="match status" value="1"/>
</dbReference>
<feature type="repeat" description="WD" evidence="6">
    <location>
        <begin position="151"/>
        <end position="194"/>
    </location>
</feature>
<protein>
    <recommendedName>
        <fullName evidence="8">Guanine nucleotide-binding protein subunit beta-like protein</fullName>
    </recommendedName>
</protein>
<dbReference type="InterPro" id="IPR001680">
    <property type="entry name" value="WD40_rpt"/>
</dbReference>
<name>A0A7S1LJA7_NEODS</name>
<accession>A0A7S1LJA7</accession>
<dbReference type="Pfam" id="PF00400">
    <property type="entry name" value="WD40"/>
    <property type="match status" value="7"/>
</dbReference>
<dbReference type="PROSITE" id="PS00678">
    <property type="entry name" value="WD_REPEATS_1"/>
    <property type="match status" value="3"/>
</dbReference>
<dbReference type="AlphaFoldDB" id="A0A7S1LJA7"/>
<dbReference type="GO" id="GO:0005840">
    <property type="term" value="C:ribosome"/>
    <property type="evidence" value="ECO:0007669"/>
    <property type="project" value="UniProtKB-KW"/>
</dbReference>
<dbReference type="EMBL" id="HBGF01014902">
    <property type="protein sequence ID" value="CAD9106018.1"/>
    <property type="molecule type" value="Transcribed_RNA"/>
</dbReference>
<evidence type="ECO:0000256" key="6">
    <source>
        <dbReference type="PROSITE-ProRule" id="PRU00221"/>
    </source>
</evidence>
<evidence type="ECO:0000313" key="7">
    <source>
        <dbReference type="EMBL" id="CAD9106018.1"/>
    </source>
</evidence>
<dbReference type="InterPro" id="IPR020472">
    <property type="entry name" value="WD40_PAC1"/>
</dbReference>
<dbReference type="InterPro" id="IPR015943">
    <property type="entry name" value="WD40/YVTN_repeat-like_dom_sf"/>
</dbReference>
<organism evidence="7">
    <name type="scientific">Neobodo designis</name>
    <name type="common">Flagellated protozoan</name>
    <name type="synonym">Bodo designis</name>
    <dbReference type="NCBI Taxonomy" id="312471"/>
    <lineage>
        <taxon>Eukaryota</taxon>
        <taxon>Discoba</taxon>
        <taxon>Euglenozoa</taxon>
        <taxon>Kinetoplastea</taxon>
        <taxon>Metakinetoplastina</taxon>
        <taxon>Neobodonida</taxon>
        <taxon>Neobodo</taxon>
    </lineage>
</organism>
<evidence type="ECO:0000256" key="4">
    <source>
        <dbReference type="ARBA" id="ARBA00022980"/>
    </source>
</evidence>
<keyword evidence="3" id="KW-0677">Repeat</keyword>
<evidence type="ECO:0000256" key="3">
    <source>
        <dbReference type="ARBA" id="ARBA00022737"/>
    </source>
</evidence>
<dbReference type="GO" id="GO:1990904">
    <property type="term" value="C:ribonucleoprotein complex"/>
    <property type="evidence" value="ECO:0007669"/>
    <property type="project" value="UniProtKB-KW"/>
</dbReference>
<gene>
    <name evidence="7" type="ORF">NDES1114_LOCUS9748</name>
</gene>
<dbReference type="SMART" id="SM00320">
    <property type="entry name" value="WD40"/>
    <property type="match status" value="7"/>
</dbReference>
<keyword evidence="4" id="KW-0689">Ribosomal protein</keyword>
<sequence>MSQGSLVYMGKMSAHRGWVTSLTCPQTTDSSVLVVSGSRDNSVVSWSSNAQRTSIEDEFAIPARRLEGHTGFVQDVALTNNAEYALSASWDKSLRLWNLKTGACFGKFLGHSKDVLATAFSPDNRHILSGGRDNKLKIWNVKGECVYTLEKDCHTDWVSCVRFSPAVQSPVIVSGGWDNVVKVWSLSDFRCMHTLRGHTGYITTVTVSPDGSLCASGGKDGVAKLWDLNRGESLYELACNEVINQLAFSPNRYWLCAATEKMIHIWDLESKSTIAELTAPQAEGDKTAAPECLSVAWSADGSTLFAGFTDGAVRVWSVKDE</sequence>
<evidence type="ECO:0000256" key="1">
    <source>
        <dbReference type="ARBA" id="ARBA00007253"/>
    </source>
</evidence>
<proteinExistence type="inferred from homology"/>
<reference evidence="7" key="1">
    <citation type="submission" date="2021-01" db="EMBL/GenBank/DDBJ databases">
        <authorList>
            <person name="Corre E."/>
            <person name="Pelletier E."/>
            <person name="Niang G."/>
            <person name="Scheremetjew M."/>
            <person name="Finn R."/>
            <person name="Kale V."/>
            <person name="Holt S."/>
            <person name="Cochrane G."/>
            <person name="Meng A."/>
            <person name="Brown T."/>
            <person name="Cohen L."/>
        </authorList>
    </citation>
    <scope>NUCLEOTIDE SEQUENCE</scope>
    <source>
        <strain evidence="7">CCAP 1951/1</strain>
    </source>
</reference>
<evidence type="ECO:0008006" key="8">
    <source>
        <dbReference type="Google" id="ProtNLM"/>
    </source>
</evidence>
<keyword evidence="5" id="KW-0687">Ribonucleoprotein</keyword>
<dbReference type="PROSITE" id="PS50294">
    <property type="entry name" value="WD_REPEATS_REGION"/>
    <property type="match status" value="5"/>
</dbReference>
<feature type="repeat" description="WD" evidence="6">
    <location>
        <begin position="108"/>
        <end position="142"/>
    </location>
</feature>
<dbReference type="GO" id="GO:0045182">
    <property type="term" value="F:translation regulator activity"/>
    <property type="evidence" value="ECO:0007669"/>
    <property type="project" value="InterPro"/>
</dbReference>